<dbReference type="Pfam" id="PF13041">
    <property type="entry name" value="PPR_2"/>
    <property type="match status" value="3"/>
</dbReference>
<evidence type="ECO:0000256" key="3">
    <source>
        <dbReference type="PROSITE-ProRule" id="PRU00708"/>
    </source>
</evidence>
<gene>
    <name evidence="5" type="ORF">DH2020_037156</name>
</gene>
<evidence type="ECO:0000313" key="6">
    <source>
        <dbReference type="Proteomes" id="UP001318860"/>
    </source>
</evidence>
<dbReference type="InterPro" id="IPR050872">
    <property type="entry name" value="PPR_P_subfamily"/>
</dbReference>
<feature type="repeat" description="PPR" evidence="3">
    <location>
        <begin position="390"/>
        <end position="424"/>
    </location>
</feature>
<keyword evidence="6" id="KW-1185">Reference proteome</keyword>
<dbReference type="PROSITE" id="PS51375">
    <property type="entry name" value="PPR"/>
    <property type="match status" value="9"/>
</dbReference>
<reference evidence="5 6" key="1">
    <citation type="journal article" date="2021" name="Comput. Struct. Biotechnol. J.">
        <title>De novo genome assembly of the potent medicinal plant Rehmannia glutinosa using nanopore technology.</title>
        <authorList>
            <person name="Ma L."/>
            <person name="Dong C."/>
            <person name="Song C."/>
            <person name="Wang X."/>
            <person name="Zheng X."/>
            <person name="Niu Y."/>
            <person name="Chen S."/>
            <person name="Feng W."/>
        </authorList>
    </citation>
    <scope>NUCLEOTIDE SEQUENCE [LARGE SCALE GENOMIC DNA]</scope>
    <source>
        <strain evidence="5">DH-2019</strain>
    </source>
</reference>
<feature type="region of interest" description="Disordered" evidence="4">
    <location>
        <begin position="1"/>
        <end position="20"/>
    </location>
</feature>
<comment type="similarity">
    <text evidence="1">Belongs to the PPR family. P subfamily.</text>
</comment>
<dbReference type="InterPro" id="IPR011990">
    <property type="entry name" value="TPR-like_helical_dom_sf"/>
</dbReference>
<evidence type="ECO:0000313" key="5">
    <source>
        <dbReference type="EMBL" id="KAK6129083.1"/>
    </source>
</evidence>
<organism evidence="5 6">
    <name type="scientific">Rehmannia glutinosa</name>
    <name type="common">Chinese foxglove</name>
    <dbReference type="NCBI Taxonomy" id="99300"/>
    <lineage>
        <taxon>Eukaryota</taxon>
        <taxon>Viridiplantae</taxon>
        <taxon>Streptophyta</taxon>
        <taxon>Embryophyta</taxon>
        <taxon>Tracheophyta</taxon>
        <taxon>Spermatophyta</taxon>
        <taxon>Magnoliopsida</taxon>
        <taxon>eudicotyledons</taxon>
        <taxon>Gunneridae</taxon>
        <taxon>Pentapetalae</taxon>
        <taxon>asterids</taxon>
        <taxon>lamiids</taxon>
        <taxon>Lamiales</taxon>
        <taxon>Orobanchaceae</taxon>
        <taxon>Rehmannieae</taxon>
        <taxon>Rehmannia</taxon>
    </lineage>
</organism>
<feature type="repeat" description="PPR" evidence="3">
    <location>
        <begin position="460"/>
        <end position="490"/>
    </location>
</feature>
<feature type="compositionally biased region" description="Polar residues" evidence="4">
    <location>
        <begin position="1"/>
        <end position="10"/>
    </location>
</feature>
<dbReference type="EMBL" id="JABTTQ020001669">
    <property type="protein sequence ID" value="KAK6129083.1"/>
    <property type="molecule type" value="Genomic_DNA"/>
</dbReference>
<dbReference type="Gene3D" id="1.25.40.10">
    <property type="entry name" value="Tetratricopeptide repeat domain"/>
    <property type="match status" value="6"/>
</dbReference>
<feature type="repeat" description="PPR" evidence="3">
    <location>
        <begin position="563"/>
        <end position="597"/>
    </location>
</feature>
<feature type="repeat" description="PPR" evidence="3">
    <location>
        <begin position="668"/>
        <end position="702"/>
    </location>
</feature>
<dbReference type="PANTHER" id="PTHR46128:SF206">
    <property type="entry name" value="PENTACOTRIPEPTIDE-REPEAT REGION OF PRORP DOMAIN-CONTAINING PROTEIN"/>
    <property type="match status" value="1"/>
</dbReference>
<dbReference type="NCBIfam" id="TIGR00756">
    <property type="entry name" value="PPR"/>
    <property type="match status" value="8"/>
</dbReference>
<feature type="repeat" description="PPR" evidence="3">
    <location>
        <begin position="598"/>
        <end position="632"/>
    </location>
</feature>
<feature type="repeat" description="PPR" evidence="3">
    <location>
        <begin position="425"/>
        <end position="459"/>
    </location>
</feature>
<feature type="repeat" description="PPR" evidence="3">
    <location>
        <begin position="493"/>
        <end position="527"/>
    </location>
</feature>
<evidence type="ECO:0000256" key="1">
    <source>
        <dbReference type="ARBA" id="ARBA00007626"/>
    </source>
</evidence>
<accession>A0ABR0V1T3</accession>
<feature type="repeat" description="PPR" evidence="3">
    <location>
        <begin position="528"/>
        <end position="562"/>
    </location>
</feature>
<dbReference type="Pfam" id="PF12854">
    <property type="entry name" value="PPR_1"/>
    <property type="match status" value="2"/>
</dbReference>
<proteinExistence type="inferred from homology"/>
<comment type="caution">
    <text evidence="5">The sequence shown here is derived from an EMBL/GenBank/DDBJ whole genome shotgun (WGS) entry which is preliminary data.</text>
</comment>
<sequence>MDSEMMQQMMPTLRHHKTGSESIDLEDKCHDLVKENDILRESVRRLEVLLTKKDKDLDLVKSELTSLKKTVSKFDSSSAVIDDVFLKARFDRTGLGYVKANKTDSCKKTCLSMKQGNAGKNGKSFFKDKFKKSESVLKRKFVCHYCFKPGHIKPFCFKLKKDKQVYYWYVFLSINFANFLTDKRSARPKLPLFLMESLNFASTERQLVKTVCAIVIKGYWDKILKPRIGSFVTSSVMNQSLLDLSPYGFSISWSFFKWVETIPQYKHSLQSSWTMICILTKQRHFRTAQNLLEKVARRDFLSPPTVLNALANSYGDLDVNSHVLSWLVIFYANSKMNPDALQVFDHMRVCGYKPHLHVCTVLLNSLVKERLTDTVWKVYKKMLKVGVIPNIHVYNVLIHACCKSGDVEKAEELLSEMESKNIFPDLFTYNTLISLYCKKGMHYEALCVQDRMERGGVCPDIVTYNSLIYSFCREGRMREALRLFKEIKGVSPNHVTYTTLIDGYCRVGDIDEALQLRDIMEAKELYPGVVTYNAILRKLCEEGRIHDANKLLNEMNERKIEPDNITCNTLINAYCKIGDMRSALKLRSKMLEAGLRPDQFTYKALIHGFCKAHEVNSAKEMLFDMIRSGFSPSHCTYAWLVDFYCNRNDDEGILTLPDELAQRGLCVDITVYRAIIRRLCKKERIDCAQRIFRHMQTAGILGDTVIYSNLAYACFRAGDAVSVSALLDEMYKRRLMVTLKIFRSINASFASDSSSLDMFWDTLVERGLISNSIYKQIQQLKL</sequence>
<dbReference type="Pfam" id="PF01535">
    <property type="entry name" value="PPR"/>
    <property type="match status" value="1"/>
</dbReference>
<evidence type="ECO:0008006" key="7">
    <source>
        <dbReference type="Google" id="ProtNLM"/>
    </source>
</evidence>
<evidence type="ECO:0000256" key="4">
    <source>
        <dbReference type="SAM" id="MobiDB-lite"/>
    </source>
</evidence>
<dbReference type="InterPro" id="IPR002885">
    <property type="entry name" value="PPR_rpt"/>
</dbReference>
<name>A0ABR0V1T3_REHGL</name>
<feature type="repeat" description="PPR" evidence="3">
    <location>
        <begin position="355"/>
        <end position="389"/>
    </location>
</feature>
<dbReference type="Proteomes" id="UP001318860">
    <property type="component" value="Unassembled WGS sequence"/>
</dbReference>
<dbReference type="PANTHER" id="PTHR46128">
    <property type="entry name" value="MITOCHONDRIAL GROUP I INTRON SPLICING FACTOR CCM1"/>
    <property type="match status" value="1"/>
</dbReference>
<keyword evidence="2" id="KW-0677">Repeat</keyword>
<evidence type="ECO:0000256" key="2">
    <source>
        <dbReference type="ARBA" id="ARBA00022737"/>
    </source>
</evidence>
<protein>
    <recommendedName>
        <fullName evidence="7">Pentatricopeptide repeat-containing protein</fullName>
    </recommendedName>
</protein>